<keyword evidence="2" id="KW-1185">Reference proteome</keyword>
<dbReference type="Proteomes" id="UP000758155">
    <property type="component" value="Unassembled WGS sequence"/>
</dbReference>
<evidence type="ECO:0000313" key="1">
    <source>
        <dbReference type="EMBL" id="KAF3042327.1"/>
    </source>
</evidence>
<organism evidence="1 2">
    <name type="scientific">Didymella heteroderae</name>
    <dbReference type="NCBI Taxonomy" id="1769908"/>
    <lineage>
        <taxon>Eukaryota</taxon>
        <taxon>Fungi</taxon>
        <taxon>Dikarya</taxon>
        <taxon>Ascomycota</taxon>
        <taxon>Pezizomycotina</taxon>
        <taxon>Dothideomycetes</taxon>
        <taxon>Pleosporomycetidae</taxon>
        <taxon>Pleosporales</taxon>
        <taxon>Pleosporineae</taxon>
        <taxon>Didymellaceae</taxon>
        <taxon>Didymella</taxon>
    </lineage>
</organism>
<protein>
    <submittedName>
        <fullName evidence="1">Uncharacterized protein</fullName>
    </submittedName>
</protein>
<evidence type="ECO:0000313" key="2">
    <source>
        <dbReference type="Proteomes" id="UP000758155"/>
    </source>
</evidence>
<dbReference type="AlphaFoldDB" id="A0A9P4WV81"/>
<accession>A0A9P4WV81</accession>
<name>A0A9P4WV81_9PLEO</name>
<sequence length="190" mass="21237">MAEIFGAVAAGITVCHEMSRVAKAIRKVTKDIKNAPREVANLMDETIIFTGLYSTFLQICEDDSEIRQGAMPSIARLKIWAGSTIERLKRILQEADAISPASHTRHSLRKTGRASWKWLVKRNVVAALKASLNVARQSIEGFSNLMCIRKLNEELAILQGAVTNPKQRRALEQKLGTLLEDKIRSIETRL</sequence>
<proteinExistence type="predicted"/>
<comment type="caution">
    <text evidence="1">The sequence shown here is derived from an EMBL/GenBank/DDBJ whole genome shotgun (WGS) entry which is preliminary data.</text>
</comment>
<reference evidence="1" key="1">
    <citation type="submission" date="2019-04" db="EMBL/GenBank/DDBJ databases">
        <title>Sequencing of skin fungus with MAO and IRED activity.</title>
        <authorList>
            <person name="Marsaioli A.J."/>
            <person name="Bonatto J.M.C."/>
            <person name="Reis Junior O."/>
        </authorList>
    </citation>
    <scope>NUCLEOTIDE SEQUENCE</scope>
    <source>
        <strain evidence="1">28M1</strain>
    </source>
</reference>
<dbReference type="OrthoDB" id="3795238at2759"/>
<gene>
    <name evidence="1" type="ORF">E8E12_001918</name>
</gene>
<dbReference type="EMBL" id="SWKV01000016">
    <property type="protein sequence ID" value="KAF3042327.1"/>
    <property type="molecule type" value="Genomic_DNA"/>
</dbReference>